<dbReference type="EMBL" id="VXIV02001558">
    <property type="protein sequence ID" value="KAF6031858.1"/>
    <property type="molecule type" value="Genomic_DNA"/>
</dbReference>
<dbReference type="SUPFAM" id="SSF49562">
    <property type="entry name" value="C2 domain (Calcium/lipid-binding domain, CaLB)"/>
    <property type="match status" value="1"/>
</dbReference>
<dbReference type="Gene3D" id="2.60.40.150">
    <property type="entry name" value="C2 domain"/>
    <property type="match status" value="1"/>
</dbReference>
<dbReference type="Pfam" id="PF15729">
    <property type="entry name" value="CTSRT"/>
    <property type="match status" value="1"/>
</dbReference>
<evidence type="ECO:0000313" key="3">
    <source>
        <dbReference type="EMBL" id="KAF6031858.1"/>
    </source>
</evidence>
<sequence>MNDRLNAHTKQNISFIHADNKKGDKVFIQDVPPTGVLAIHVKRCKILKVLDSTKEFSKRLPMSLYVRIAVGEVIKTTKTVNDVRCSNNVGVILDDLKHFQVTINNKLDDESNKLKIVLMAYQGYNKHKKLGEKEIHLFNIIKNLFIVETLELTRNAHVIGEVEIEMAFSYGCFGYGYSSQLESKTHSCTEQISQSLFYRAEPPSDRKHEAKNVMTAIPIPHPTFIKWPAQVNIVLGGKEEVTDSVTELMSGKASHKLQFPHLVERMSHRFPELQRQYSLQNKRSQRTTFLKNLVTAKAIADIEENQDEAVFTNKDSLQERERSTEAAADSESEEEYDFEPSSVLSRIGTFFGWVFAISPIYTQSSCSLLVIPLKYNFH</sequence>
<dbReference type="InterPro" id="IPR035892">
    <property type="entry name" value="C2_domain_sf"/>
</dbReference>
<dbReference type="Proteomes" id="UP000593567">
    <property type="component" value="Unassembled WGS sequence"/>
</dbReference>
<organism evidence="3 4">
    <name type="scientific">Bugula neritina</name>
    <name type="common">Brown bryozoan</name>
    <name type="synonym">Sertularia neritina</name>
    <dbReference type="NCBI Taxonomy" id="10212"/>
    <lineage>
        <taxon>Eukaryota</taxon>
        <taxon>Metazoa</taxon>
        <taxon>Spiralia</taxon>
        <taxon>Lophotrochozoa</taxon>
        <taxon>Bryozoa</taxon>
        <taxon>Gymnolaemata</taxon>
        <taxon>Cheilostomatida</taxon>
        <taxon>Flustrina</taxon>
        <taxon>Buguloidea</taxon>
        <taxon>Bugulidae</taxon>
        <taxon>Bugula</taxon>
    </lineage>
</organism>
<dbReference type="PANTHER" id="PTHR21665:SF2">
    <property type="entry name" value="CATION CHANNEL SPERM-ASSOCIATED TARGETING SUBUNIT TAU"/>
    <property type="match status" value="1"/>
</dbReference>
<evidence type="ECO:0000259" key="2">
    <source>
        <dbReference type="Pfam" id="PF15729"/>
    </source>
</evidence>
<comment type="caution">
    <text evidence="3">The sequence shown here is derived from an EMBL/GenBank/DDBJ whole genome shotgun (WGS) entry which is preliminary data.</text>
</comment>
<evidence type="ECO:0000256" key="1">
    <source>
        <dbReference type="SAM" id="MobiDB-lite"/>
    </source>
</evidence>
<accession>A0A7J7K2N3</accession>
<protein>
    <submittedName>
        <fullName evidence="3">ALS2CR11</fullName>
    </submittedName>
</protein>
<dbReference type="PANTHER" id="PTHR21665">
    <property type="entry name" value="CATION CHANNEL SPERM-ASSOCIATED TARGETING SUBUNIT TAU"/>
    <property type="match status" value="1"/>
</dbReference>
<feature type="domain" description="Cation channel sperm-associated targeting subunit tau C2" evidence="2">
    <location>
        <begin position="34"/>
        <end position="171"/>
    </location>
</feature>
<gene>
    <name evidence="3" type="ORF">EB796_009863</name>
</gene>
<dbReference type="InterPro" id="IPR031462">
    <property type="entry name" value="CTSRT"/>
</dbReference>
<feature type="compositionally biased region" description="Acidic residues" evidence="1">
    <location>
        <begin position="328"/>
        <end position="337"/>
    </location>
</feature>
<dbReference type="OrthoDB" id="2144823at2759"/>
<keyword evidence="4" id="KW-1185">Reference proteome</keyword>
<reference evidence="3" key="1">
    <citation type="submission" date="2020-06" db="EMBL/GenBank/DDBJ databases">
        <title>Draft genome of Bugula neritina, a colonial animal packing powerful symbionts and potential medicines.</title>
        <authorList>
            <person name="Rayko M."/>
        </authorList>
    </citation>
    <scope>NUCLEOTIDE SEQUENCE [LARGE SCALE GENOMIC DNA]</scope>
    <source>
        <strain evidence="3">Kwan_BN1</strain>
    </source>
</reference>
<evidence type="ECO:0000313" key="4">
    <source>
        <dbReference type="Proteomes" id="UP000593567"/>
    </source>
</evidence>
<proteinExistence type="predicted"/>
<dbReference type="InterPro" id="IPR048363">
    <property type="entry name" value="CTSRT_C2"/>
</dbReference>
<name>A0A7J7K2N3_BUGNE</name>
<feature type="region of interest" description="Disordered" evidence="1">
    <location>
        <begin position="314"/>
        <end position="337"/>
    </location>
</feature>
<dbReference type="AlphaFoldDB" id="A0A7J7K2N3"/>